<gene>
    <name evidence="1" type="ORF">phiAS5_ORF0063</name>
</gene>
<dbReference type="GeneID" id="9861470"/>
<accession>E1A2G0</accession>
<dbReference type="Pfam" id="PF25693">
    <property type="entry name" value="Phage_Y01A"/>
    <property type="match status" value="1"/>
</dbReference>
<name>E1A2G0_9CAUD</name>
<keyword evidence="2" id="KW-1185">Reference proteome</keyword>
<protein>
    <submittedName>
        <fullName evidence="1">Uncharacterized protein</fullName>
    </submittedName>
</protein>
<dbReference type="OrthoDB" id="24094at10239"/>
<organism evidence="1 2">
    <name type="scientific">Aeromonas phage phiAS5</name>
    <dbReference type="NCBI Taxonomy" id="879630"/>
    <lineage>
        <taxon>Viruses</taxon>
        <taxon>Duplodnaviria</taxon>
        <taxon>Heunggongvirae</taxon>
        <taxon>Uroviricota</taxon>
        <taxon>Caudoviricetes</taxon>
        <taxon>Pantevenvirales</taxon>
        <taxon>Straboviridae</taxon>
        <taxon>Chrysonvirus</taxon>
        <taxon>Chrysonvirus as5</taxon>
    </lineage>
</organism>
<evidence type="ECO:0000313" key="1">
    <source>
        <dbReference type="EMBL" id="ADM79906.1"/>
    </source>
</evidence>
<reference evidence="1 2" key="1">
    <citation type="journal article" date="2012" name="Vet. Microbiol.">
        <title>Complete genome sequence and characterization of a broad-host range T4-like bacteriophage phiAS5 infecting Aeromonas salmonicida subsp. salmonicida.</title>
        <authorList>
            <person name="Kim J.H."/>
            <person name="Son J.S."/>
            <person name="Choi Y.J."/>
            <person name="Choresca C.H.Jr."/>
            <person name="Shin S.P."/>
            <person name="Han J.E."/>
            <person name="Jun J.W."/>
            <person name="Park S.C."/>
        </authorList>
    </citation>
    <scope>NUCLEOTIDE SEQUENCE [LARGE SCALE GENOMIC DNA]</scope>
</reference>
<dbReference type="InterPro" id="IPR058010">
    <property type="entry name" value="Y01A"/>
</dbReference>
<proteinExistence type="predicted"/>
<dbReference type="KEGG" id="vg:9861470"/>
<sequence>MFAITHFDDNQRRSVVVQDGRACIFKTKPLAKSYQVDILVPKLSELIEVGEPNGKTFFGKPKFKKISLEDVRKIKRMLDTMMIEPVTKITFGKNR</sequence>
<dbReference type="Proteomes" id="UP000002236">
    <property type="component" value="Segment"/>
</dbReference>
<evidence type="ECO:0000313" key="2">
    <source>
        <dbReference type="Proteomes" id="UP000002236"/>
    </source>
</evidence>
<dbReference type="EMBL" id="HM452126">
    <property type="protein sequence ID" value="ADM79906.1"/>
    <property type="molecule type" value="Genomic_DNA"/>
</dbReference>
<dbReference type="RefSeq" id="YP_003969352.1">
    <property type="nucleotide sequence ID" value="NC_014636.1"/>
</dbReference>